<organism evidence="2 3">
    <name type="scientific">Nisaea acidiphila</name>
    <dbReference type="NCBI Taxonomy" id="1862145"/>
    <lineage>
        <taxon>Bacteria</taxon>
        <taxon>Pseudomonadati</taxon>
        <taxon>Pseudomonadota</taxon>
        <taxon>Alphaproteobacteria</taxon>
        <taxon>Rhodospirillales</taxon>
        <taxon>Thalassobaculaceae</taxon>
        <taxon>Nisaea</taxon>
    </lineage>
</organism>
<evidence type="ECO:0000313" key="3">
    <source>
        <dbReference type="Proteomes" id="UP001060336"/>
    </source>
</evidence>
<dbReference type="KEGG" id="naci:NUH88_02040"/>
<gene>
    <name evidence="2" type="ORF">NUH88_02040</name>
</gene>
<dbReference type="EMBL" id="CP102480">
    <property type="protein sequence ID" value="UUX50479.1"/>
    <property type="molecule type" value="Genomic_DNA"/>
</dbReference>
<reference evidence="2" key="1">
    <citation type="submission" date="2022-08" db="EMBL/GenBank/DDBJ databases">
        <title>Nisaea acidiphila sp. nov., isolated from a marine algal debris and emended description of the genus Nisaea Urios et al. 2008.</title>
        <authorList>
            <person name="Kwon K."/>
        </authorList>
    </citation>
    <scope>NUCLEOTIDE SEQUENCE</scope>
    <source>
        <strain evidence="2">MEBiC11861</strain>
    </source>
</reference>
<evidence type="ECO:0000256" key="1">
    <source>
        <dbReference type="SAM" id="MobiDB-lite"/>
    </source>
</evidence>
<dbReference type="GO" id="GO:0050920">
    <property type="term" value="P:regulation of chemotaxis"/>
    <property type="evidence" value="ECO:0007669"/>
    <property type="project" value="InterPro"/>
</dbReference>
<dbReference type="Proteomes" id="UP001060336">
    <property type="component" value="Chromosome"/>
</dbReference>
<dbReference type="GO" id="GO:0003824">
    <property type="term" value="F:catalytic activity"/>
    <property type="evidence" value="ECO:0007669"/>
    <property type="project" value="InterPro"/>
</dbReference>
<dbReference type="Gene3D" id="1.10.287.500">
    <property type="entry name" value="Helix hairpin bin"/>
    <property type="match status" value="1"/>
</dbReference>
<dbReference type="InterPro" id="IPR007439">
    <property type="entry name" value="Chemotax_Pase_CheZ"/>
</dbReference>
<accession>A0A9J7AT62</accession>
<sequence length="155" mass="16671">MVKDVREELLPEAALELDAVASVAEAAAEKILTAVEKIDGLRDGMPEDVSEAVGEAIVEIFEACGFQDLTGQRVGRIHQTLDNVADRVEAVLAHTGHGPDDASSEAKRNRDKHTENVEKSGGEPFSEEGLLNGPQLPSDAKTQEEIDALMDQLNK</sequence>
<dbReference type="SUPFAM" id="SSF75708">
    <property type="entry name" value="Chemotaxis phosphatase CheZ"/>
    <property type="match status" value="1"/>
</dbReference>
<name>A0A9J7AT62_9PROT</name>
<evidence type="ECO:0000313" key="2">
    <source>
        <dbReference type="EMBL" id="UUX50479.1"/>
    </source>
</evidence>
<dbReference type="GO" id="GO:0009288">
    <property type="term" value="C:bacterial-type flagellum"/>
    <property type="evidence" value="ECO:0007669"/>
    <property type="project" value="InterPro"/>
</dbReference>
<feature type="region of interest" description="Disordered" evidence="1">
    <location>
        <begin position="91"/>
        <end position="155"/>
    </location>
</feature>
<dbReference type="RefSeq" id="WP_257769654.1">
    <property type="nucleotide sequence ID" value="NZ_CP102480.1"/>
</dbReference>
<feature type="compositionally biased region" description="Basic and acidic residues" evidence="1">
    <location>
        <begin position="97"/>
        <end position="121"/>
    </location>
</feature>
<keyword evidence="3" id="KW-1185">Reference proteome</keyword>
<dbReference type="Pfam" id="PF04344">
    <property type="entry name" value="CheZ"/>
    <property type="match status" value="1"/>
</dbReference>
<dbReference type="AlphaFoldDB" id="A0A9J7AT62"/>
<protein>
    <submittedName>
        <fullName evidence="2">Protein phosphatase CheZ</fullName>
    </submittedName>
</protein>
<proteinExistence type="predicted"/>